<protein>
    <submittedName>
        <fullName evidence="1">Uncharacterized protein</fullName>
    </submittedName>
</protein>
<dbReference type="AlphaFoldDB" id="A0A382MCQ3"/>
<dbReference type="EMBL" id="UINC01092643">
    <property type="protein sequence ID" value="SVC46400.1"/>
    <property type="molecule type" value="Genomic_DNA"/>
</dbReference>
<reference evidence="1" key="1">
    <citation type="submission" date="2018-05" db="EMBL/GenBank/DDBJ databases">
        <authorList>
            <person name="Lanie J.A."/>
            <person name="Ng W.-L."/>
            <person name="Kazmierczak K.M."/>
            <person name="Andrzejewski T.M."/>
            <person name="Davidsen T.M."/>
            <person name="Wayne K.J."/>
            <person name="Tettelin H."/>
            <person name="Glass J.I."/>
            <person name="Rusch D."/>
            <person name="Podicherti R."/>
            <person name="Tsui H.-C.T."/>
            <person name="Winkler M.E."/>
        </authorList>
    </citation>
    <scope>NUCLEOTIDE SEQUENCE</scope>
</reference>
<sequence>MYDNTMQIYLKILDRTRVDIPDDLQEYWIQHKDEFGLTGKFLPDDSNLRKYI</sequence>
<accession>A0A382MCQ3</accession>
<name>A0A382MCQ3_9ZZZZ</name>
<organism evidence="1">
    <name type="scientific">marine metagenome</name>
    <dbReference type="NCBI Taxonomy" id="408172"/>
    <lineage>
        <taxon>unclassified sequences</taxon>
        <taxon>metagenomes</taxon>
        <taxon>ecological metagenomes</taxon>
    </lineage>
</organism>
<gene>
    <name evidence="1" type="ORF">METZ01_LOCUS299254</name>
</gene>
<proteinExistence type="predicted"/>
<evidence type="ECO:0000313" key="1">
    <source>
        <dbReference type="EMBL" id="SVC46400.1"/>
    </source>
</evidence>